<dbReference type="EMBL" id="CACRZD030000001">
    <property type="protein sequence ID" value="CAA6654330.1"/>
    <property type="molecule type" value="Genomic_DNA"/>
</dbReference>
<evidence type="ECO:0000313" key="2">
    <source>
        <dbReference type="Proteomes" id="UP001189122"/>
    </source>
</evidence>
<protein>
    <submittedName>
        <fullName evidence="1">Uncharacterized protein</fullName>
    </submittedName>
</protein>
<keyword evidence="2" id="KW-1185">Reference proteome</keyword>
<organism evidence="1">
    <name type="scientific">Spirodela intermedia</name>
    <name type="common">Intermediate duckweed</name>
    <dbReference type="NCBI Taxonomy" id="51605"/>
    <lineage>
        <taxon>Eukaryota</taxon>
        <taxon>Viridiplantae</taxon>
        <taxon>Streptophyta</taxon>
        <taxon>Embryophyta</taxon>
        <taxon>Tracheophyta</taxon>
        <taxon>Spermatophyta</taxon>
        <taxon>Magnoliopsida</taxon>
        <taxon>Liliopsida</taxon>
        <taxon>Araceae</taxon>
        <taxon>Lemnoideae</taxon>
        <taxon>Spirodela</taxon>
    </lineage>
</organism>
<gene>
    <name evidence="1" type="ORF">SI7747_01000920</name>
</gene>
<accession>A0A7I8I9R2</accession>
<evidence type="ECO:0000313" key="1">
    <source>
        <dbReference type="EMBL" id="CAA2614540.1"/>
    </source>
</evidence>
<dbReference type="AlphaFoldDB" id="A0A7I8I9R2"/>
<reference evidence="1 2" key="1">
    <citation type="submission" date="2019-12" db="EMBL/GenBank/DDBJ databases">
        <authorList>
            <person name="Scholz U."/>
            <person name="Mascher M."/>
            <person name="Fiebig A."/>
        </authorList>
    </citation>
    <scope>NUCLEOTIDE SEQUENCE</scope>
</reference>
<proteinExistence type="predicted"/>
<name>A0A7I8I9R2_SPIIN</name>
<dbReference type="Proteomes" id="UP001189122">
    <property type="component" value="Unassembled WGS sequence"/>
</dbReference>
<dbReference type="EMBL" id="LR743588">
    <property type="protein sequence ID" value="CAA2614540.1"/>
    <property type="molecule type" value="Genomic_DNA"/>
</dbReference>
<sequence>MASQRKQEGNQGLMNNILMPKIIVEKTLSGVHQDHHKSSITRPKTSTQQGLCKIQIWDQERKNLECKRYGT</sequence>